<dbReference type="Proteomes" id="UP000252519">
    <property type="component" value="Unassembled WGS sequence"/>
</dbReference>
<evidence type="ECO:0000256" key="1">
    <source>
        <dbReference type="SAM" id="MobiDB-lite"/>
    </source>
</evidence>
<sequence>MPSSIDDTELARLEKELLDIPVDSVQKSGADDPEEDKERVKGRRRGKRRREESSSSESSSDSYSTESESKTDSSSGTVSSEDQPDIRKRRAEPLKKKYDPISPLELSRLIPRKIDFAGSVKEAPEIVNMEYKKLKKLRTRVDIDQPLLEHFDKCAAGVYVGTEERLNFFDRLPLVSSGLAAPPVLDEDLPRESFRIQVDEPSLMADAEVLLNGLNLMAIARSEGRTGRQEKADLYIEQAMEIFRSGTTRNRPQFPSLPGRRTRPFSRPSMERSMPGFDGSQTNDRDSGKIPVQKAD</sequence>
<feature type="compositionally biased region" description="Low complexity" evidence="1">
    <location>
        <begin position="55"/>
        <end position="81"/>
    </location>
</feature>
<reference evidence="2 3" key="1">
    <citation type="submission" date="2014-10" db="EMBL/GenBank/DDBJ databases">
        <title>Draft genome of the hookworm Ancylostoma caninum.</title>
        <authorList>
            <person name="Mitreva M."/>
        </authorList>
    </citation>
    <scope>NUCLEOTIDE SEQUENCE [LARGE SCALE GENOMIC DNA]</scope>
    <source>
        <strain evidence="2 3">Baltimore</strain>
    </source>
</reference>
<evidence type="ECO:0000313" key="2">
    <source>
        <dbReference type="EMBL" id="RCN33970.1"/>
    </source>
</evidence>
<proteinExistence type="predicted"/>
<accession>A0A368FT52</accession>
<feature type="compositionally biased region" description="Basic and acidic residues" evidence="1">
    <location>
        <begin position="9"/>
        <end position="18"/>
    </location>
</feature>
<dbReference type="EMBL" id="JOJR01000840">
    <property type="protein sequence ID" value="RCN33970.1"/>
    <property type="molecule type" value="Genomic_DNA"/>
</dbReference>
<organism evidence="2 3">
    <name type="scientific">Ancylostoma caninum</name>
    <name type="common">Dog hookworm</name>
    <dbReference type="NCBI Taxonomy" id="29170"/>
    <lineage>
        <taxon>Eukaryota</taxon>
        <taxon>Metazoa</taxon>
        <taxon>Ecdysozoa</taxon>
        <taxon>Nematoda</taxon>
        <taxon>Chromadorea</taxon>
        <taxon>Rhabditida</taxon>
        <taxon>Rhabditina</taxon>
        <taxon>Rhabditomorpha</taxon>
        <taxon>Strongyloidea</taxon>
        <taxon>Ancylostomatidae</taxon>
        <taxon>Ancylostomatinae</taxon>
        <taxon>Ancylostoma</taxon>
    </lineage>
</organism>
<dbReference type="AlphaFoldDB" id="A0A368FT52"/>
<comment type="caution">
    <text evidence="2">The sequence shown here is derived from an EMBL/GenBank/DDBJ whole genome shotgun (WGS) entry which is preliminary data.</text>
</comment>
<feature type="region of interest" description="Disordered" evidence="1">
    <location>
        <begin position="246"/>
        <end position="296"/>
    </location>
</feature>
<protein>
    <submittedName>
        <fullName evidence="2">Uncharacterized protein</fullName>
    </submittedName>
</protein>
<dbReference type="OrthoDB" id="5864339at2759"/>
<feature type="region of interest" description="Disordered" evidence="1">
    <location>
        <begin position="1"/>
        <end position="94"/>
    </location>
</feature>
<name>A0A368FT52_ANCCA</name>
<evidence type="ECO:0000313" key="3">
    <source>
        <dbReference type="Proteomes" id="UP000252519"/>
    </source>
</evidence>
<gene>
    <name evidence="2" type="ORF">ANCCAN_20183</name>
</gene>
<keyword evidence="3" id="KW-1185">Reference proteome</keyword>